<dbReference type="HAMAP" id="MF_00238">
    <property type="entry name" value="Cytidyl_kinase_type1"/>
    <property type="match status" value="1"/>
</dbReference>
<comment type="catalytic activity">
    <reaction evidence="6 8">
        <text>dCMP + ATP = dCDP + ADP</text>
        <dbReference type="Rhea" id="RHEA:25094"/>
        <dbReference type="ChEBI" id="CHEBI:30616"/>
        <dbReference type="ChEBI" id="CHEBI:57566"/>
        <dbReference type="ChEBI" id="CHEBI:58593"/>
        <dbReference type="ChEBI" id="CHEBI:456216"/>
        <dbReference type="EC" id="2.7.4.25"/>
    </reaction>
</comment>
<dbReference type="RefSeq" id="WP_117892263.1">
    <property type="nucleotide sequence ID" value="NZ_CABJCV010000001.1"/>
</dbReference>
<keyword evidence="2 8" id="KW-0808">Transferase</keyword>
<dbReference type="GeneID" id="83013866"/>
<dbReference type="GO" id="GO:0036431">
    <property type="term" value="F:dCMP kinase activity"/>
    <property type="evidence" value="ECO:0007669"/>
    <property type="project" value="InterPro"/>
</dbReference>
<feature type="binding site" evidence="8">
    <location>
        <begin position="9"/>
        <end position="17"/>
    </location>
    <ligand>
        <name>ATP</name>
        <dbReference type="ChEBI" id="CHEBI:30616"/>
    </ligand>
</feature>
<evidence type="ECO:0000256" key="3">
    <source>
        <dbReference type="ARBA" id="ARBA00022741"/>
    </source>
</evidence>
<evidence type="ECO:0000313" key="11">
    <source>
        <dbReference type="Proteomes" id="UP000284178"/>
    </source>
</evidence>
<evidence type="ECO:0000256" key="4">
    <source>
        <dbReference type="ARBA" id="ARBA00022777"/>
    </source>
</evidence>
<comment type="caution">
    <text evidence="10">The sequence shown here is derived from an EMBL/GenBank/DDBJ whole genome shotgun (WGS) entry which is preliminary data.</text>
</comment>
<organism evidence="10 11">
    <name type="scientific">Holdemania filiformis</name>
    <dbReference type="NCBI Taxonomy" id="61171"/>
    <lineage>
        <taxon>Bacteria</taxon>
        <taxon>Bacillati</taxon>
        <taxon>Bacillota</taxon>
        <taxon>Erysipelotrichia</taxon>
        <taxon>Erysipelotrichales</taxon>
        <taxon>Erysipelotrichaceae</taxon>
        <taxon>Holdemania</taxon>
    </lineage>
</organism>
<dbReference type="EMBL" id="QRUP01000001">
    <property type="protein sequence ID" value="RGR76781.1"/>
    <property type="molecule type" value="Genomic_DNA"/>
</dbReference>
<dbReference type="SUPFAM" id="SSF52540">
    <property type="entry name" value="P-loop containing nucleoside triphosphate hydrolases"/>
    <property type="match status" value="1"/>
</dbReference>
<dbReference type="CDD" id="cd02020">
    <property type="entry name" value="CMPK"/>
    <property type="match status" value="1"/>
</dbReference>
<dbReference type="Pfam" id="PF02224">
    <property type="entry name" value="Cytidylate_kin"/>
    <property type="match status" value="1"/>
</dbReference>
<dbReference type="Gene3D" id="3.40.50.300">
    <property type="entry name" value="P-loop containing nucleotide triphosphate hydrolases"/>
    <property type="match status" value="1"/>
</dbReference>
<comment type="subcellular location">
    <subcellularLocation>
        <location evidence="8">Cytoplasm</location>
    </subcellularLocation>
</comment>
<evidence type="ECO:0000256" key="1">
    <source>
        <dbReference type="ARBA" id="ARBA00009427"/>
    </source>
</evidence>
<gene>
    <name evidence="8" type="primary">cmk</name>
    <name evidence="10" type="ORF">DWY25_00370</name>
</gene>
<reference evidence="10 11" key="1">
    <citation type="submission" date="2018-08" db="EMBL/GenBank/DDBJ databases">
        <title>A genome reference for cultivated species of the human gut microbiota.</title>
        <authorList>
            <person name="Zou Y."/>
            <person name="Xue W."/>
            <person name="Luo G."/>
        </authorList>
    </citation>
    <scope>NUCLEOTIDE SEQUENCE [LARGE SCALE GENOMIC DNA]</scope>
    <source>
        <strain evidence="10 11">AF24-29</strain>
    </source>
</reference>
<name>A0A412G655_9FIRM</name>
<evidence type="ECO:0000256" key="5">
    <source>
        <dbReference type="ARBA" id="ARBA00022840"/>
    </source>
</evidence>
<dbReference type="GO" id="GO:0005829">
    <property type="term" value="C:cytosol"/>
    <property type="evidence" value="ECO:0007669"/>
    <property type="project" value="TreeGrafter"/>
</dbReference>
<comment type="catalytic activity">
    <reaction evidence="7 8">
        <text>CMP + ATP = CDP + ADP</text>
        <dbReference type="Rhea" id="RHEA:11600"/>
        <dbReference type="ChEBI" id="CHEBI:30616"/>
        <dbReference type="ChEBI" id="CHEBI:58069"/>
        <dbReference type="ChEBI" id="CHEBI:60377"/>
        <dbReference type="ChEBI" id="CHEBI:456216"/>
        <dbReference type="EC" id="2.7.4.25"/>
    </reaction>
</comment>
<comment type="similarity">
    <text evidence="1 8">Belongs to the cytidylate kinase family. Type 1 subfamily.</text>
</comment>
<dbReference type="InterPro" id="IPR027417">
    <property type="entry name" value="P-loop_NTPase"/>
</dbReference>
<dbReference type="AlphaFoldDB" id="A0A412G655"/>
<evidence type="ECO:0000256" key="2">
    <source>
        <dbReference type="ARBA" id="ARBA00022679"/>
    </source>
</evidence>
<proteinExistence type="inferred from homology"/>
<evidence type="ECO:0000259" key="9">
    <source>
        <dbReference type="Pfam" id="PF02224"/>
    </source>
</evidence>
<accession>A0A412G655</accession>
<dbReference type="GO" id="GO:0006220">
    <property type="term" value="P:pyrimidine nucleotide metabolic process"/>
    <property type="evidence" value="ECO:0007669"/>
    <property type="project" value="UniProtKB-UniRule"/>
</dbReference>
<keyword evidence="3 8" id="KW-0547">Nucleotide-binding</keyword>
<dbReference type="InterPro" id="IPR003136">
    <property type="entry name" value="Cytidylate_kin"/>
</dbReference>
<dbReference type="CDD" id="cd02019">
    <property type="entry name" value="NK"/>
    <property type="match status" value="1"/>
</dbReference>
<dbReference type="InterPro" id="IPR011994">
    <property type="entry name" value="Cytidylate_kinase_dom"/>
</dbReference>
<dbReference type="GO" id="GO:0036430">
    <property type="term" value="F:CMP kinase activity"/>
    <property type="evidence" value="ECO:0007669"/>
    <property type="project" value="RHEA"/>
</dbReference>
<evidence type="ECO:0000256" key="6">
    <source>
        <dbReference type="ARBA" id="ARBA00047615"/>
    </source>
</evidence>
<dbReference type="PANTHER" id="PTHR21299">
    <property type="entry name" value="CYTIDYLATE KINASE/PANTOATE-BETA-ALANINE LIGASE"/>
    <property type="match status" value="1"/>
</dbReference>
<sequence>MKLNIAIDGPSAAGKSTIARRLAHECGYIHLDTGAMYRCIAYKALNEKLALDEEAALGAMIDRTEIRLTPQGQVFLDGVEMQDEIRSNAVSMAASRVSSLKTVRQKLVERQQKMAADKGVVMDGRDIGTVVLPAAEVKIFLTASPQARAKRRFLENQQKGISSDYDQLVAEIAQRDRQDMERVHSPLRQAEDAVCVDTSDMTIDEVVATIKQIMAQKSKEGNHD</sequence>
<evidence type="ECO:0000256" key="8">
    <source>
        <dbReference type="HAMAP-Rule" id="MF_00238"/>
    </source>
</evidence>
<dbReference type="GO" id="GO:0005524">
    <property type="term" value="F:ATP binding"/>
    <property type="evidence" value="ECO:0007669"/>
    <property type="project" value="UniProtKB-UniRule"/>
</dbReference>
<keyword evidence="4 8" id="KW-0418">Kinase</keyword>
<dbReference type="GO" id="GO:0015949">
    <property type="term" value="P:nucleobase-containing small molecule interconversion"/>
    <property type="evidence" value="ECO:0007669"/>
    <property type="project" value="TreeGrafter"/>
</dbReference>
<dbReference type="Proteomes" id="UP000284178">
    <property type="component" value="Unassembled WGS sequence"/>
</dbReference>
<keyword evidence="5 8" id="KW-0067">ATP-binding</keyword>
<keyword evidence="8" id="KW-0963">Cytoplasm</keyword>
<feature type="domain" description="Cytidylate kinase" evidence="9">
    <location>
        <begin position="5"/>
        <end position="214"/>
    </location>
</feature>
<dbReference type="PANTHER" id="PTHR21299:SF2">
    <property type="entry name" value="CYTIDYLATE KINASE"/>
    <property type="match status" value="1"/>
</dbReference>
<dbReference type="EC" id="2.7.4.25" evidence="8"/>
<protein>
    <recommendedName>
        <fullName evidence="8">Cytidylate kinase</fullName>
        <shortName evidence="8">CK</shortName>
        <ecNumber evidence="8">2.7.4.25</ecNumber>
    </recommendedName>
    <alternativeName>
        <fullName evidence="8">Cytidine monophosphate kinase</fullName>
        <shortName evidence="8">CMP kinase</shortName>
    </alternativeName>
</protein>
<evidence type="ECO:0000313" key="10">
    <source>
        <dbReference type="EMBL" id="RGR76781.1"/>
    </source>
</evidence>
<dbReference type="NCBIfam" id="TIGR00017">
    <property type="entry name" value="cmk"/>
    <property type="match status" value="1"/>
</dbReference>
<keyword evidence="11" id="KW-1185">Reference proteome</keyword>
<evidence type="ECO:0000256" key="7">
    <source>
        <dbReference type="ARBA" id="ARBA00048478"/>
    </source>
</evidence>